<sequence>MPTFFEKLNQRARAIDSLLCVGLDPHPEELPEQTAEAAEAFCIRLINATQEYALAFKPNAAFFEVLGPEGWAALHRVIQAVPEGIPVILDAKRGDISSTAQAYARSAFEVLGADAITLNPYMGYDSLSPFLADPEKGIFLLCKTSNPGSVDLQDLPLGGYYRLMTVYEKVAGLAQEWGTNCCLGLVVGATFPEALQRVRQFAPDQWILAPGLGAQGADLKEAMRAGLRADGLGLLINVSRSISRAEDPGQAARALVESFREAQLEIKQPSPAMESPTPPLIASLVEGLLSMGCIQFGEFTLKSGLVSPIYIDLRRLVTFPGWMTQVAAVYIQQLSQLEFDRIAGLPYAALPIATAISLQGNYPLIYPRKDVKDYGTGMAIEGIYHPGETVVVIDDLATTGGSKFEAIEKLAEAGLNVRDVVVLIDRESGAREALTEAGYRMHALLTLSQLLDHWQETQRLPANQIARVRAFLQETGTSG</sequence>
<dbReference type="SMART" id="SM00934">
    <property type="entry name" value="OMPdecase"/>
    <property type="match status" value="1"/>
</dbReference>
<dbReference type="Proteomes" id="UP000195514">
    <property type="component" value="Chromosome I"/>
</dbReference>
<dbReference type="GO" id="GO:0000287">
    <property type="term" value="F:magnesium ion binding"/>
    <property type="evidence" value="ECO:0007669"/>
    <property type="project" value="UniProtKB-UniRule"/>
</dbReference>
<comment type="cofactor">
    <cofactor evidence="11">
        <name>Mg(2+)</name>
        <dbReference type="ChEBI" id="CHEBI:18420"/>
    </cofactor>
</comment>
<comment type="function">
    <text evidence="11">Catalyzes the transfer of a ribosyl phosphate group from 5-phosphoribose 1-diphosphate to orotate, leading to the formation of orotidine monophosphate (OMP).</text>
</comment>
<evidence type="ECO:0000256" key="9">
    <source>
        <dbReference type="ARBA" id="ARBA00023239"/>
    </source>
</evidence>
<dbReference type="GO" id="GO:0004588">
    <property type="term" value="F:orotate phosphoribosyltransferase activity"/>
    <property type="evidence" value="ECO:0007669"/>
    <property type="project" value="UniProtKB-UniRule"/>
</dbReference>
<dbReference type="InterPro" id="IPR000836">
    <property type="entry name" value="PRTase_dom"/>
</dbReference>
<evidence type="ECO:0000313" key="14">
    <source>
        <dbReference type="EMBL" id="SMX53530.1"/>
    </source>
</evidence>
<dbReference type="PANTHER" id="PTHR43375:SF1">
    <property type="entry name" value="OROTIDINE 5'-PHOSPHATE DECARBOXYLASE"/>
    <property type="match status" value="1"/>
</dbReference>
<dbReference type="InterPro" id="IPR023031">
    <property type="entry name" value="OPRT"/>
</dbReference>
<keyword evidence="4 11" id="KW-0328">Glycosyltransferase</keyword>
<name>A0A1Y6K679_9CHLR</name>
<keyword evidence="9 12" id="KW-0456">Lyase</keyword>
<dbReference type="FunFam" id="3.40.50.2020:FF:000058">
    <property type="entry name" value="Orotidine-5-phosphate decarboxylase/orotate phosphoribosyltransferase"/>
    <property type="match status" value="1"/>
</dbReference>
<proteinExistence type="inferred from homology"/>
<feature type="binding site" evidence="11">
    <location>
        <position position="368"/>
    </location>
    <ligand>
        <name>5-phospho-alpha-D-ribose 1-diphosphate</name>
        <dbReference type="ChEBI" id="CHEBI:58017"/>
        <note>ligand shared between dimeric partners</note>
    </ligand>
</feature>
<dbReference type="SUPFAM" id="SSF51366">
    <property type="entry name" value="Ribulose-phoshate binding barrel"/>
    <property type="match status" value="1"/>
</dbReference>
<dbReference type="PANTHER" id="PTHR43375">
    <property type="entry name" value="OROTIDINE 5'-PHOSPHATE DECARBOXYLASE"/>
    <property type="match status" value="1"/>
</dbReference>
<dbReference type="InterPro" id="IPR004467">
    <property type="entry name" value="Or_phspho_trans_dom"/>
</dbReference>
<feature type="binding site" evidence="11">
    <location>
        <position position="398"/>
    </location>
    <ligand>
        <name>orotate</name>
        <dbReference type="ChEBI" id="CHEBI:30839"/>
    </ligand>
</feature>
<reference evidence="15" key="1">
    <citation type="submission" date="2017-05" db="EMBL/GenBank/DDBJ databases">
        <authorList>
            <person name="Kirkegaard R."/>
            <person name="Mcilroy J S."/>
        </authorList>
    </citation>
    <scope>NUCLEOTIDE SEQUENCE [LARGE SCALE GENOMIC DNA]</scope>
</reference>
<dbReference type="UniPathway" id="UPA00070">
    <property type="reaction ID" value="UER00119"/>
</dbReference>
<comment type="catalytic activity">
    <reaction evidence="10 12">
        <text>orotidine 5'-phosphate + H(+) = UMP + CO2</text>
        <dbReference type="Rhea" id="RHEA:11596"/>
        <dbReference type="ChEBI" id="CHEBI:15378"/>
        <dbReference type="ChEBI" id="CHEBI:16526"/>
        <dbReference type="ChEBI" id="CHEBI:57538"/>
        <dbReference type="ChEBI" id="CHEBI:57865"/>
        <dbReference type="EC" id="4.1.1.23"/>
    </reaction>
</comment>
<feature type="binding site" description="in other chain" evidence="11">
    <location>
        <begin position="394"/>
        <end position="402"/>
    </location>
    <ligand>
        <name>5-phospho-alpha-D-ribose 1-diphosphate</name>
        <dbReference type="ChEBI" id="CHEBI:58017"/>
        <note>ligand shared between dimeric partners</note>
    </ligand>
</feature>
<comment type="catalytic activity">
    <reaction evidence="11">
        <text>orotidine 5'-phosphate + diphosphate = orotate + 5-phospho-alpha-D-ribose 1-diphosphate</text>
        <dbReference type="Rhea" id="RHEA:10380"/>
        <dbReference type="ChEBI" id="CHEBI:30839"/>
        <dbReference type="ChEBI" id="CHEBI:33019"/>
        <dbReference type="ChEBI" id="CHEBI:57538"/>
        <dbReference type="ChEBI" id="CHEBI:58017"/>
        <dbReference type="EC" id="2.4.2.10"/>
    </reaction>
</comment>
<evidence type="ECO:0000256" key="2">
    <source>
        <dbReference type="ARBA" id="ARBA00004889"/>
    </source>
</evidence>
<dbReference type="EC" id="4.1.1.23" evidence="12"/>
<dbReference type="GO" id="GO:0044205">
    <property type="term" value="P:'de novo' UMP biosynthetic process"/>
    <property type="evidence" value="ECO:0007669"/>
    <property type="project" value="UniProtKB-UniRule"/>
</dbReference>
<comment type="similarity">
    <text evidence="11">Belongs to the purine/pyrimidine phosphoribosyltransferase family. PyrE subfamily.</text>
</comment>
<evidence type="ECO:0000256" key="1">
    <source>
        <dbReference type="ARBA" id="ARBA00004861"/>
    </source>
</evidence>
<comment type="similarity">
    <text evidence="3 12">Belongs to the OMP decarboxylase family. Type 2 subfamily.</text>
</comment>
<dbReference type="Gene3D" id="3.20.20.70">
    <property type="entry name" value="Aldolase class I"/>
    <property type="match status" value="1"/>
</dbReference>
<dbReference type="RefSeq" id="WP_087861458.1">
    <property type="nucleotide sequence ID" value="NZ_LT859958.1"/>
</dbReference>
<evidence type="ECO:0000256" key="4">
    <source>
        <dbReference type="ARBA" id="ARBA00022676"/>
    </source>
</evidence>
<comment type="subunit">
    <text evidence="11">Homodimer.</text>
</comment>
<evidence type="ECO:0000313" key="15">
    <source>
        <dbReference type="Proteomes" id="UP000195514"/>
    </source>
</evidence>
<dbReference type="CDD" id="cd04725">
    <property type="entry name" value="OMP_decarboxylase_like"/>
    <property type="match status" value="1"/>
</dbReference>
<dbReference type="SUPFAM" id="SSF53271">
    <property type="entry name" value="PRTase-like"/>
    <property type="match status" value="1"/>
</dbReference>
<dbReference type="NCBIfam" id="TIGR02127">
    <property type="entry name" value="pyrF_sub2"/>
    <property type="match status" value="1"/>
</dbReference>
<dbReference type="EC" id="2.4.2.10" evidence="11"/>
<gene>
    <name evidence="12" type="primary">pyrF</name>
    <name evidence="11" type="synonym">pyrE</name>
    <name evidence="14" type="ORF">CFX1CAM_0464</name>
</gene>
<feature type="binding site" description="in other chain" evidence="11">
    <location>
        <position position="369"/>
    </location>
    <ligand>
        <name>5-phospho-alpha-D-ribose 1-diphosphate</name>
        <dbReference type="ChEBI" id="CHEBI:58017"/>
        <note>ligand shared between dimeric partners</note>
    </ligand>
</feature>
<feature type="binding site" evidence="11">
    <location>
        <position position="372"/>
    </location>
    <ligand>
        <name>5-phospho-alpha-D-ribose 1-diphosphate</name>
        <dbReference type="ChEBI" id="CHEBI:58017"/>
        <note>ligand shared between dimeric partners</note>
    </ligand>
</feature>
<dbReference type="OrthoDB" id="9808470at2"/>
<dbReference type="Gene3D" id="3.40.50.2020">
    <property type="match status" value="1"/>
</dbReference>
<evidence type="ECO:0000256" key="3">
    <source>
        <dbReference type="ARBA" id="ARBA00008847"/>
    </source>
</evidence>
<dbReference type="NCBIfam" id="TIGR00336">
    <property type="entry name" value="pyrE"/>
    <property type="match status" value="1"/>
</dbReference>
<evidence type="ECO:0000256" key="5">
    <source>
        <dbReference type="ARBA" id="ARBA00022679"/>
    </source>
</evidence>
<comment type="caution">
    <text evidence="11">Lacks conserved residue(s) required for the propagation of feature annotation.</text>
</comment>
<keyword evidence="5 11" id="KW-0808">Transferase</keyword>
<feature type="domain" description="Orotidine 5'-phosphate decarboxylase" evidence="13">
    <location>
        <begin position="18"/>
        <end position="255"/>
    </location>
</feature>
<keyword evidence="6 12" id="KW-0210">Decarboxylase</keyword>
<dbReference type="EMBL" id="LT859958">
    <property type="protein sequence ID" value="SMX53530.1"/>
    <property type="molecule type" value="Genomic_DNA"/>
</dbReference>
<protein>
    <recommendedName>
        <fullName evidence="11 12">Multifunctional fusion protein</fullName>
    </recommendedName>
    <domain>
        <recommendedName>
            <fullName evidence="12">Orotidine 5'-phosphate decarboxylase</fullName>
            <ecNumber evidence="12">4.1.1.23</ecNumber>
        </recommendedName>
        <alternativeName>
            <fullName evidence="12">OMP decarboxylase</fullName>
            <shortName evidence="12">OMPDCase</shortName>
            <shortName evidence="12">OMPdecase</shortName>
        </alternativeName>
    </domain>
    <domain>
        <recommendedName>
            <fullName evidence="11">Orotate phosphoribosyltransferase</fullName>
            <shortName evidence="11">OPRT</shortName>
            <shortName evidence="11">OPRTase</shortName>
            <ecNumber evidence="11">2.4.2.10</ecNumber>
        </recommendedName>
    </domain>
</protein>
<organism evidence="14 15">
    <name type="scientific">Candidatus Brevifilum fermentans</name>
    <dbReference type="NCBI Taxonomy" id="1986204"/>
    <lineage>
        <taxon>Bacteria</taxon>
        <taxon>Bacillati</taxon>
        <taxon>Chloroflexota</taxon>
        <taxon>Anaerolineae</taxon>
        <taxon>Anaerolineales</taxon>
        <taxon>Anaerolineaceae</taxon>
        <taxon>Candidatus Brevifilum</taxon>
    </lineage>
</organism>
<evidence type="ECO:0000256" key="10">
    <source>
        <dbReference type="ARBA" id="ARBA00049157"/>
    </source>
</evidence>
<evidence type="ECO:0000256" key="6">
    <source>
        <dbReference type="ARBA" id="ARBA00022793"/>
    </source>
</evidence>
<dbReference type="HAMAP" id="MF_01208">
    <property type="entry name" value="PyrE"/>
    <property type="match status" value="1"/>
</dbReference>
<dbReference type="KEGG" id="abat:CFX1CAM_0464"/>
<dbReference type="GO" id="GO:0006207">
    <property type="term" value="P:'de novo' pyrimidine nucleobase biosynthetic process"/>
    <property type="evidence" value="ECO:0007669"/>
    <property type="project" value="InterPro"/>
</dbReference>
<accession>A0A1Y6K679</accession>
<evidence type="ECO:0000256" key="7">
    <source>
        <dbReference type="ARBA" id="ARBA00022842"/>
    </source>
</evidence>
<feature type="binding site" description="in other chain" evidence="11">
    <location>
        <position position="302"/>
    </location>
    <ligand>
        <name>5-phospho-alpha-D-ribose 1-diphosphate</name>
        <dbReference type="ChEBI" id="CHEBI:58017"/>
        <note>ligand shared between dimeric partners</note>
    </ligand>
</feature>
<dbReference type="InterPro" id="IPR013785">
    <property type="entry name" value="Aldolase_TIM"/>
</dbReference>
<dbReference type="HAMAP" id="MF_01215">
    <property type="entry name" value="OMPdecase_type2"/>
    <property type="match status" value="1"/>
</dbReference>
<dbReference type="InterPro" id="IPR029057">
    <property type="entry name" value="PRTase-like"/>
</dbReference>
<dbReference type="InterPro" id="IPR001754">
    <property type="entry name" value="OMPdeCOase_dom"/>
</dbReference>
<keyword evidence="7 11" id="KW-0460">Magnesium</keyword>
<dbReference type="GO" id="GO:0004590">
    <property type="term" value="F:orotidine-5'-phosphate decarboxylase activity"/>
    <property type="evidence" value="ECO:0007669"/>
    <property type="project" value="UniProtKB-UniRule"/>
</dbReference>
<keyword evidence="8 12" id="KW-0665">Pyrimidine biosynthesis</keyword>
<feature type="binding site" evidence="11">
    <location>
        <position position="426"/>
    </location>
    <ligand>
        <name>orotate</name>
        <dbReference type="ChEBI" id="CHEBI:30839"/>
    </ligand>
</feature>
<comment type="pathway">
    <text evidence="2 11">Pyrimidine metabolism; UMP biosynthesis via de novo pathway; UMP from orotate: step 1/2.</text>
</comment>
<dbReference type="InterPro" id="IPR011995">
    <property type="entry name" value="OMPdecase_type-2"/>
</dbReference>
<dbReference type="CDD" id="cd06223">
    <property type="entry name" value="PRTases_typeI"/>
    <property type="match status" value="1"/>
</dbReference>
<keyword evidence="15" id="KW-1185">Reference proteome</keyword>
<dbReference type="InterPro" id="IPR011060">
    <property type="entry name" value="RibuloseP-bd_barrel"/>
</dbReference>
<evidence type="ECO:0000256" key="8">
    <source>
        <dbReference type="ARBA" id="ARBA00022975"/>
    </source>
</evidence>
<evidence type="ECO:0000256" key="11">
    <source>
        <dbReference type="HAMAP-Rule" id="MF_01208"/>
    </source>
</evidence>
<dbReference type="Pfam" id="PF00215">
    <property type="entry name" value="OMPdecase"/>
    <property type="match status" value="1"/>
</dbReference>
<dbReference type="AlphaFoldDB" id="A0A1Y6K679"/>
<comment type="pathway">
    <text evidence="1 12">Pyrimidine metabolism; UMP biosynthesis via de novo pathway; UMP from orotate: step 2/2.</text>
</comment>
<evidence type="ECO:0000259" key="13">
    <source>
        <dbReference type="SMART" id="SM00934"/>
    </source>
</evidence>
<feature type="active site" description="Proton donor" evidence="12">
    <location>
        <position position="92"/>
    </location>
</feature>
<evidence type="ECO:0000256" key="12">
    <source>
        <dbReference type="HAMAP-Rule" id="MF_01215"/>
    </source>
</evidence>